<dbReference type="Pfam" id="PF16177">
    <property type="entry name" value="ACAS_N"/>
    <property type="match status" value="1"/>
</dbReference>
<dbReference type="Gene3D" id="3.40.50.12780">
    <property type="entry name" value="N-terminal domain of ligase-like"/>
    <property type="match status" value="1"/>
</dbReference>
<comment type="caution">
    <text evidence="8">The sequence shown here is derived from an EMBL/GenBank/DDBJ whole genome shotgun (WGS) entry which is preliminary data.</text>
</comment>
<organism evidence="8 9">
    <name type="scientific">Ancylobacter aquaticus</name>
    <dbReference type="NCBI Taxonomy" id="100"/>
    <lineage>
        <taxon>Bacteria</taxon>
        <taxon>Pseudomonadati</taxon>
        <taxon>Pseudomonadota</taxon>
        <taxon>Alphaproteobacteria</taxon>
        <taxon>Hyphomicrobiales</taxon>
        <taxon>Xanthobacteraceae</taxon>
        <taxon>Ancylobacter</taxon>
    </lineage>
</organism>
<comment type="similarity">
    <text evidence="1">Belongs to the ATP-dependent AMP-binding enzyme family.</text>
</comment>
<evidence type="ECO:0000256" key="3">
    <source>
        <dbReference type="ARBA" id="ARBA00022741"/>
    </source>
</evidence>
<keyword evidence="3" id="KW-0547">Nucleotide-binding</keyword>
<evidence type="ECO:0000259" key="6">
    <source>
        <dbReference type="Pfam" id="PF13193"/>
    </source>
</evidence>
<evidence type="ECO:0000256" key="2">
    <source>
        <dbReference type="ARBA" id="ARBA00022598"/>
    </source>
</evidence>
<evidence type="ECO:0000259" key="7">
    <source>
        <dbReference type="Pfam" id="PF16177"/>
    </source>
</evidence>
<dbReference type="GO" id="GO:0005524">
    <property type="term" value="F:ATP binding"/>
    <property type="evidence" value="ECO:0007669"/>
    <property type="project" value="UniProtKB-KW"/>
</dbReference>
<evidence type="ECO:0000313" key="8">
    <source>
        <dbReference type="EMBL" id="TCK31192.1"/>
    </source>
</evidence>
<accession>A0A4R1IHV0</accession>
<dbReference type="PANTHER" id="PTHR42921:SF1">
    <property type="entry name" value="ACETOACETYL-COA SYNTHETASE"/>
    <property type="match status" value="1"/>
</dbReference>
<dbReference type="PANTHER" id="PTHR42921">
    <property type="entry name" value="ACETOACETYL-COA SYNTHETASE"/>
    <property type="match status" value="1"/>
</dbReference>
<feature type="domain" description="AMP-binding enzyme C-terminal" evidence="6">
    <location>
        <begin position="560"/>
        <end position="630"/>
    </location>
</feature>
<sequence>MGAEGIESGGLGGAGVPAVAPLWTPSPERVARAQITDFIARVNARHGAALADYRALHAWSIAHPAAFWEEVWELGEVVGTRSGPSLVDGDRMPGAQFFPEARLNYAENLLRPRDRASVALVFRGEDKVERRVSFGELTDLVSRLQQALRAAGVGVGDRVAATLPNLPETIAVMLATSSLGAVFSSCSPDFGERGILDRFGQIEPKVYVACDGYWYNGKAVSIAEKLRAAVPQMPSVATMLIISYLGQAEEVAASLPNGVALDAFLAPFAPAPLTFERLPFNHPAFILFSSGTTGVPKCIVHGAGGTLLQHIKEHRLQCDLAPGDPLFYFTTCGWMMWNWLVTGLASHLTLCLYDGSPFAPNASVLWDYAEAERFALFGTSAKYIDSLRKEGVRPGEMHDLSALRAMTSTGSPLAPADFAYVYEAIKPDLHLASISGGTDIVSCFVLGDPTAPVYKGEIQAAGLGMAMEVWSDAGTPVTGERGELVCTKPFPCMPVMFWNDPKGAKYHAAYFERFPNIWCHGDFAEWTAHGGLIIHGRSDATLNPQGVRIGTAEIYAQAEQIPEIAEAIAIGQDWDNDVRVVLFVRLREGAALDAALDKRIRTQIRLGASPRHVPARILAVADIPRTRSGKITELAVRDVVHGRPVKNTEALANPESLELFRNRPELAE</sequence>
<dbReference type="InterPro" id="IPR025110">
    <property type="entry name" value="AMP-bd_C"/>
</dbReference>
<feature type="domain" description="Acetyl-coenzyme A synthetase N-terminal" evidence="7">
    <location>
        <begin position="53"/>
        <end position="108"/>
    </location>
</feature>
<proteinExistence type="inferred from homology"/>
<dbReference type="InterPro" id="IPR045851">
    <property type="entry name" value="AMP-bd_C_sf"/>
</dbReference>
<keyword evidence="2" id="KW-0436">Ligase</keyword>
<evidence type="ECO:0000256" key="4">
    <source>
        <dbReference type="ARBA" id="ARBA00022840"/>
    </source>
</evidence>
<reference evidence="8 9" key="1">
    <citation type="submission" date="2019-03" db="EMBL/GenBank/DDBJ databases">
        <title>Genomic Encyclopedia of Type Strains, Phase IV (KMG-IV): sequencing the most valuable type-strain genomes for metagenomic binning, comparative biology and taxonomic classification.</title>
        <authorList>
            <person name="Goeker M."/>
        </authorList>
    </citation>
    <scope>NUCLEOTIDE SEQUENCE [LARGE SCALE GENOMIC DNA]</scope>
    <source>
        <strain evidence="8 9">DSM 101</strain>
    </source>
</reference>
<name>A0A4R1IHV0_ANCAQ</name>
<dbReference type="OrthoDB" id="9803968at2"/>
<dbReference type="Pfam" id="PF13193">
    <property type="entry name" value="AMP-binding_C"/>
    <property type="match status" value="1"/>
</dbReference>
<protein>
    <submittedName>
        <fullName evidence="8">Acetoacetyl-CoA synthetase</fullName>
    </submittedName>
</protein>
<dbReference type="CDD" id="cd05943">
    <property type="entry name" value="AACS"/>
    <property type="match status" value="1"/>
</dbReference>
<dbReference type="InterPro" id="IPR005914">
    <property type="entry name" value="Acac_CoA_synth"/>
</dbReference>
<dbReference type="SUPFAM" id="SSF56801">
    <property type="entry name" value="Acetyl-CoA synthetase-like"/>
    <property type="match status" value="1"/>
</dbReference>
<dbReference type="InterPro" id="IPR042099">
    <property type="entry name" value="ANL_N_sf"/>
</dbReference>
<dbReference type="GO" id="GO:0030729">
    <property type="term" value="F:acetoacetate-CoA ligase activity"/>
    <property type="evidence" value="ECO:0007669"/>
    <property type="project" value="InterPro"/>
</dbReference>
<evidence type="ECO:0000313" key="9">
    <source>
        <dbReference type="Proteomes" id="UP000295030"/>
    </source>
</evidence>
<dbReference type="Proteomes" id="UP000295030">
    <property type="component" value="Unassembled WGS sequence"/>
</dbReference>
<dbReference type="InterPro" id="IPR000873">
    <property type="entry name" value="AMP-dep_synth/lig_dom"/>
</dbReference>
<dbReference type="Pfam" id="PF00501">
    <property type="entry name" value="AMP-binding"/>
    <property type="match status" value="1"/>
</dbReference>
<dbReference type="Gene3D" id="3.30.300.30">
    <property type="match status" value="1"/>
</dbReference>
<evidence type="ECO:0000259" key="5">
    <source>
        <dbReference type="Pfam" id="PF00501"/>
    </source>
</evidence>
<keyword evidence="4" id="KW-0067">ATP-binding</keyword>
<evidence type="ECO:0000256" key="1">
    <source>
        <dbReference type="ARBA" id="ARBA00006432"/>
    </source>
</evidence>
<feature type="domain" description="AMP-dependent synthetase/ligase" evidence="5">
    <location>
        <begin position="117"/>
        <end position="489"/>
    </location>
</feature>
<keyword evidence="9" id="KW-1185">Reference proteome</keyword>
<dbReference type="NCBIfam" id="TIGR01217">
    <property type="entry name" value="ac_ac_CoA_syn"/>
    <property type="match status" value="1"/>
</dbReference>
<dbReference type="GO" id="GO:0006629">
    <property type="term" value="P:lipid metabolic process"/>
    <property type="evidence" value="ECO:0007669"/>
    <property type="project" value="InterPro"/>
</dbReference>
<dbReference type="NCBIfam" id="NF002937">
    <property type="entry name" value="PRK03584.1"/>
    <property type="match status" value="1"/>
</dbReference>
<dbReference type="InterPro" id="IPR020845">
    <property type="entry name" value="AMP-binding_CS"/>
</dbReference>
<dbReference type="PROSITE" id="PS00455">
    <property type="entry name" value="AMP_BINDING"/>
    <property type="match status" value="1"/>
</dbReference>
<gene>
    <name evidence="8" type="ORF">EV667_1298</name>
</gene>
<dbReference type="InterPro" id="IPR032387">
    <property type="entry name" value="ACAS_N"/>
</dbReference>
<dbReference type="AlphaFoldDB" id="A0A4R1IHV0"/>
<dbReference type="EMBL" id="SMFY01000001">
    <property type="protein sequence ID" value="TCK31192.1"/>
    <property type="molecule type" value="Genomic_DNA"/>
</dbReference>